<protein>
    <recommendedName>
        <fullName evidence="6">Carboxylic ester hydrolase</fullName>
        <ecNumber evidence="6">3.1.1.-</ecNumber>
    </recommendedName>
</protein>
<evidence type="ECO:0000259" key="7">
    <source>
        <dbReference type="Pfam" id="PF00135"/>
    </source>
</evidence>
<gene>
    <name evidence="8" type="ORF">ACAOBT_LOCUS21895</name>
</gene>
<sequence length="573" mass="64671">MFNPTRVFLLLTIYCRTVYVFDLFAPTGCKNADLTVTLKNPSNSPIKGQCKNSNQGRKYHSFTNIPYAEPPLRERRFQPPEPVQPWKKTFDATKTNKVCLQDPILQGAGYIYGTEDCLVLNVYTPRISNDSSKLLPVLFWIHGGAYQLGSGVQMSGFGFFDHHDPGFFMDEEIVVVTINYRLGALGFLTTEDDTIPANLGLRDQNLALKWVIDNIEVFGGDPKDIVITGESSGASSTCFQLLSNGKEMESVTGAIMISGTCLSPWAMNMDARTKAFDLGKRLGLDSSNNSSRSLLEKLQSVPAKNLMRRAGLHYQIDKTDDGSIRMEYSPVLAKDTFPKEPMGDAISQGRFHKVPLLFGVNSEECLLPMFVGFVPQIKRKAKMWDEEPSKMIQVNVNVDDRLKAAEDMKPLYTNKSFSDDIAAVVKFSTDDFFVLPAAKHAESASKNGVPVYMYQLAYHYIPHFVPGVEGLAHTEDLLFYWDTTITKANNLLIPHHKLISERMVKILSNFVKYKKPIIRKEKLFEDLEWPEFDGKDLQFMSINTHLTLESDPRNYSVKRTVLERHLKGPILVF</sequence>
<dbReference type="EC" id="3.1.1.-" evidence="6"/>
<dbReference type="PROSITE" id="PS00122">
    <property type="entry name" value="CARBOXYLESTERASE_B_1"/>
    <property type="match status" value="1"/>
</dbReference>
<name>A0A9P0LA62_ACAOB</name>
<dbReference type="PANTHER" id="PTHR11559">
    <property type="entry name" value="CARBOXYLESTERASE"/>
    <property type="match status" value="1"/>
</dbReference>
<evidence type="ECO:0000256" key="2">
    <source>
        <dbReference type="ARBA" id="ARBA00022487"/>
    </source>
</evidence>
<dbReference type="SUPFAM" id="SSF53474">
    <property type="entry name" value="alpha/beta-Hydrolases"/>
    <property type="match status" value="1"/>
</dbReference>
<dbReference type="EMBL" id="CAKOFQ010007189">
    <property type="protein sequence ID" value="CAH1994056.1"/>
    <property type="molecule type" value="Genomic_DNA"/>
</dbReference>
<reference evidence="8" key="1">
    <citation type="submission" date="2022-03" db="EMBL/GenBank/DDBJ databases">
        <authorList>
            <person name="Sayadi A."/>
        </authorList>
    </citation>
    <scope>NUCLEOTIDE SEQUENCE</scope>
</reference>
<feature type="chain" id="PRO_5040535372" description="Carboxylic ester hydrolase" evidence="6">
    <location>
        <begin position="21"/>
        <end position="573"/>
    </location>
</feature>
<dbReference type="GO" id="GO:0052689">
    <property type="term" value="F:carboxylic ester hydrolase activity"/>
    <property type="evidence" value="ECO:0007669"/>
    <property type="project" value="UniProtKB-KW"/>
</dbReference>
<proteinExistence type="inferred from homology"/>
<keyword evidence="3 6" id="KW-0378">Hydrolase</keyword>
<keyword evidence="4" id="KW-1015">Disulfide bond</keyword>
<dbReference type="AlphaFoldDB" id="A0A9P0LA62"/>
<evidence type="ECO:0000256" key="6">
    <source>
        <dbReference type="RuleBase" id="RU361235"/>
    </source>
</evidence>
<dbReference type="OrthoDB" id="6705236at2759"/>
<keyword evidence="6" id="KW-0732">Signal</keyword>
<dbReference type="Pfam" id="PF00135">
    <property type="entry name" value="COesterase"/>
    <property type="match status" value="1"/>
</dbReference>
<keyword evidence="5" id="KW-0325">Glycoprotein</keyword>
<keyword evidence="2" id="KW-0719">Serine esterase</keyword>
<dbReference type="Gene3D" id="3.40.50.1820">
    <property type="entry name" value="alpha/beta hydrolase"/>
    <property type="match status" value="1"/>
</dbReference>
<feature type="domain" description="Carboxylesterase type B" evidence="7">
    <location>
        <begin position="40"/>
        <end position="553"/>
    </location>
</feature>
<comment type="caution">
    <text evidence="8">The sequence shown here is derived from an EMBL/GenBank/DDBJ whole genome shotgun (WGS) entry which is preliminary data.</text>
</comment>
<evidence type="ECO:0000256" key="3">
    <source>
        <dbReference type="ARBA" id="ARBA00022801"/>
    </source>
</evidence>
<dbReference type="InterPro" id="IPR050309">
    <property type="entry name" value="Type-B_Carboxylest/Lipase"/>
</dbReference>
<dbReference type="Proteomes" id="UP001152888">
    <property type="component" value="Unassembled WGS sequence"/>
</dbReference>
<evidence type="ECO:0000256" key="5">
    <source>
        <dbReference type="ARBA" id="ARBA00023180"/>
    </source>
</evidence>
<keyword evidence="9" id="KW-1185">Reference proteome</keyword>
<dbReference type="InterPro" id="IPR019826">
    <property type="entry name" value="Carboxylesterase_B_AS"/>
</dbReference>
<evidence type="ECO:0000313" key="9">
    <source>
        <dbReference type="Proteomes" id="UP001152888"/>
    </source>
</evidence>
<dbReference type="InterPro" id="IPR002018">
    <property type="entry name" value="CarbesteraseB"/>
</dbReference>
<dbReference type="InterPro" id="IPR029058">
    <property type="entry name" value="AB_hydrolase_fold"/>
</dbReference>
<feature type="signal peptide" evidence="6">
    <location>
        <begin position="1"/>
        <end position="20"/>
    </location>
</feature>
<evidence type="ECO:0000256" key="1">
    <source>
        <dbReference type="ARBA" id="ARBA00005964"/>
    </source>
</evidence>
<evidence type="ECO:0000256" key="4">
    <source>
        <dbReference type="ARBA" id="ARBA00023157"/>
    </source>
</evidence>
<accession>A0A9P0LA62</accession>
<comment type="similarity">
    <text evidence="1 6">Belongs to the type-B carboxylesterase/lipase family.</text>
</comment>
<organism evidence="8 9">
    <name type="scientific">Acanthoscelides obtectus</name>
    <name type="common">Bean weevil</name>
    <name type="synonym">Bruchus obtectus</name>
    <dbReference type="NCBI Taxonomy" id="200917"/>
    <lineage>
        <taxon>Eukaryota</taxon>
        <taxon>Metazoa</taxon>
        <taxon>Ecdysozoa</taxon>
        <taxon>Arthropoda</taxon>
        <taxon>Hexapoda</taxon>
        <taxon>Insecta</taxon>
        <taxon>Pterygota</taxon>
        <taxon>Neoptera</taxon>
        <taxon>Endopterygota</taxon>
        <taxon>Coleoptera</taxon>
        <taxon>Polyphaga</taxon>
        <taxon>Cucujiformia</taxon>
        <taxon>Chrysomeloidea</taxon>
        <taxon>Chrysomelidae</taxon>
        <taxon>Bruchinae</taxon>
        <taxon>Bruchini</taxon>
        <taxon>Acanthoscelides</taxon>
    </lineage>
</organism>
<evidence type="ECO:0000313" key="8">
    <source>
        <dbReference type="EMBL" id="CAH1994056.1"/>
    </source>
</evidence>